<comment type="caution">
    <text evidence="2">The sequence shown here is derived from an EMBL/GenBank/DDBJ whole genome shotgun (WGS) entry which is preliminary data.</text>
</comment>
<dbReference type="Proteomes" id="UP000245699">
    <property type="component" value="Unassembled WGS sequence"/>
</dbReference>
<dbReference type="SUPFAM" id="SSF81901">
    <property type="entry name" value="HCP-like"/>
    <property type="match status" value="1"/>
</dbReference>
<reference evidence="2 3" key="1">
    <citation type="journal article" date="2018" name="MBio">
        <title>Comparative Genomics Reveals the Core Gene Toolbox for the Fungus-Insect Symbiosis.</title>
        <authorList>
            <person name="Wang Y."/>
            <person name="Stata M."/>
            <person name="Wang W."/>
            <person name="Stajich J.E."/>
            <person name="White M.M."/>
            <person name="Moncalvo J.M."/>
        </authorList>
    </citation>
    <scope>NUCLEOTIDE SEQUENCE [LARGE SCALE GENOMIC DNA]</scope>
    <source>
        <strain evidence="2 3">AUS-77-4</strain>
    </source>
</reference>
<feature type="region of interest" description="Disordered" evidence="1">
    <location>
        <begin position="1"/>
        <end position="31"/>
    </location>
</feature>
<name>A0A2T9Y7F9_9FUNG</name>
<dbReference type="STRING" id="61424.A0A2T9Y7F9"/>
<dbReference type="InterPro" id="IPR052945">
    <property type="entry name" value="Mitotic_Regulator"/>
</dbReference>
<dbReference type="AlphaFoldDB" id="A0A2T9Y7F9"/>
<feature type="region of interest" description="Disordered" evidence="1">
    <location>
        <begin position="134"/>
        <end position="169"/>
    </location>
</feature>
<dbReference type="PANTHER" id="PTHR43628">
    <property type="entry name" value="ACTIVATOR OF C KINASE PROTEIN 1-RELATED"/>
    <property type="match status" value="1"/>
</dbReference>
<proteinExistence type="predicted"/>
<gene>
    <name evidence="2" type="ORF">BB559_005642</name>
</gene>
<dbReference type="Gene3D" id="1.25.40.10">
    <property type="entry name" value="Tetratricopeptide repeat domain"/>
    <property type="match status" value="1"/>
</dbReference>
<dbReference type="SMART" id="SM00671">
    <property type="entry name" value="SEL1"/>
    <property type="match status" value="4"/>
</dbReference>
<keyword evidence="3" id="KW-1185">Reference proteome</keyword>
<dbReference type="GO" id="GO:0010972">
    <property type="term" value="P:negative regulation of G2/M transition of mitotic cell cycle"/>
    <property type="evidence" value="ECO:0007669"/>
    <property type="project" value="TreeGrafter"/>
</dbReference>
<feature type="compositionally biased region" description="Basic and acidic residues" evidence="1">
    <location>
        <begin position="154"/>
        <end position="169"/>
    </location>
</feature>
<dbReference type="PANTHER" id="PTHR43628:SF1">
    <property type="entry name" value="CHITIN SYNTHASE REGULATORY FACTOR 2-RELATED"/>
    <property type="match status" value="1"/>
</dbReference>
<feature type="compositionally biased region" description="Basic and acidic residues" evidence="1">
    <location>
        <begin position="13"/>
        <end position="23"/>
    </location>
</feature>
<dbReference type="GO" id="GO:0032153">
    <property type="term" value="C:cell division site"/>
    <property type="evidence" value="ECO:0007669"/>
    <property type="project" value="TreeGrafter"/>
</dbReference>
<dbReference type="InterPro" id="IPR006597">
    <property type="entry name" value="Sel1-like"/>
</dbReference>
<organism evidence="2 3">
    <name type="scientific">Furculomyces boomerangus</name>
    <dbReference type="NCBI Taxonomy" id="61424"/>
    <lineage>
        <taxon>Eukaryota</taxon>
        <taxon>Fungi</taxon>
        <taxon>Fungi incertae sedis</taxon>
        <taxon>Zoopagomycota</taxon>
        <taxon>Kickxellomycotina</taxon>
        <taxon>Harpellomycetes</taxon>
        <taxon>Harpellales</taxon>
        <taxon>Harpellaceae</taxon>
        <taxon>Furculomyces</taxon>
    </lineage>
</organism>
<dbReference type="Pfam" id="PF08238">
    <property type="entry name" value="Sel1"/>
    <property type="match status" value="5"/>
</dbReference>
<evidence type="ECO:0000313" key="2">
    <source>
        <dbReference type="EMBL" id="PVU88263.1"/>
    </source>
</evidence>
<dbReference type="OrthoDB" id="2148946at2759"/>
<dbReference type="EMBL" id="MBFT01000643">
    <property type="protein sequence ID" value="PVU88263.1"/>
    <property type="molecule type" value="Genomic_DNA"/>
</dbReference>
<dbReference type="InterPro" id="IPR011990">
    <property type="entry name" value="TPR-like_helical_dom_sf"/>
</dbReference>
<accession>A0A2T9Y7F9</accession>
<protein>
    <recommendedName>
        <fullName evidence="4">Protein DSF2</fullName>
    </recommendedName>
</protein>
<evidence type="ECO:0008006" key="4">
    <source>
        <dbReference type="Google" id="ProtNLM"/>
    </source>
</evidence>
<evidence type="ECO:0000313" key="3">
    <source>
        <dbReference type="Proteomes" id="UP000245699"/>
    </source>
</evidence>
<sequence>MFGIKNPFSKKKSSIDQDRHDPGTFKIFRNNPTLEIKPQVPPKYNINNVLESNQKPYSNSTLNNLENSYEYEDAASYHSIDSDGSFDNPKPAFGTPNIKNGFGNSNSNTTMNHVRELSNVGSSSTQIQKINSRRISEELPPSFDRQRLNKAKGKTPDKHPTKEELEKMDREKGEKYFQIAIKKHESGDLLTAAAYFKRSADLSHPSGLLFFGLCLRHGWGCKPNEKMAFLYLQKAGEMVVPESNDSNTEIGSIANKELAMAIYELGQSYYHGWGVPKSRSTAVHYYRIAADLGDPDAQSDVAACYENGDGVKRDLKKSAHYYRRAYKQGVQLFGNSWIFKDKYNSD</sequence>
<evidence type="ECO:0000256" key="1">
    <source>
        <dbReference type="SAM" id="MobiDB-lite"/>
    </source>
</evidence>